<evidence type="ECO:0000313" key="2">
    <source>
        <dbReference type="MGI" id="MGI:1349406"/>
    </source>
</evidence>
<dbReference type="Antibodypedia" id="5485">
    <property type="antibodies" value="228 antibodies from 31 providers"/>
</dbReference>
<dbReference type="ExpressionAtlas" id="A0A087WQV7">
    <property type="expression patterns" value="baseline and differential"/>
</dbReference>
<dbReference type="Proteomes" id="UP000000589">
    <property type="component" value="Chromosome Y"/>
</dbReference>
<keyword evidence="4" id="KW-1267">Proteomics identification</keyword>
<dbReference type="GeneTree" id="ENSGT00940000154443"/>
<reference evidence="1" key="4">
    <citation type="submission" date="2025-09" db="UniProtKB">
        <authorList>
            <consortium name="Ensembl"/>
        </authorList>
    </citation>
    <scope>IDENTIFICATION</scope>
    <source>
        <strain evidence="1">C57BL/6J</strain>
    </source>
</reference>
<sequence length="41" mass="4314">MSQVAAESTAGLDQQFVGLDLKSSDNQNGGGNTESILHFVF</sequence>
<dbReference type="HOGENOM" id="CLU_3279331_0_0_1"/>
<dbReference type="Ensembl" id="ENSMUST00000188484.2">
    <property type="protein sequence ID" value="ENSMUSP00000140361.2"/>
    <property type="gene ID" value="ENSMUSG00000069045.12"/>
</dbReference>
<protein>
    <submittedName>
        <fullName evidence="1">DEAD box helicase 3, Y-linked</fullName>
    </submittedName>
</protein>
<name>A0A087WQV7_MOUSE</name>
<organism evidence="1 3">
    <name type="scientific">Mus musculus</name>
    <name type="common">Mouse</name>
    <dbReference type="NCBI Taxonomy" id="10090"/>
    <lineage>
        <taxon>Eukaryota</taxon>
        <taxon>Metazoa</taxon>
        <taxon>Chordata</taxon>
        <taxon>Craniata</taxon>
        <taxon>Vertebrata</taxon>
        <taxon>Euteleostomi</taxon>
        <taxon>Mammalia</taxon>
        <taxon>Eutheria</taxon>
        <taxon>Euarchontoglires</taxon>
        <taxon>Glires</taxon>
        <taxon>Rodentia</taxon>
        <taxon>Myomorpha</taxon>
        <taxon>Muroidea</taxon>
        <taxon>Muridae</taxon>
        <taxon>Murinae</taxon>
        <taxon>Mus</taxon>
        <taxon>Mus</taxon>
    </lineage>
</organism>
<dbReference type="Bgee" id="ENSMUSG00000069045">
    <property type="expression patterns" value="Expressed in median eminence of neurohypophysis and 228 other cell types or tissues"/>
</dbReference>
<reference evidence="1 3" key="1">
    <citation type="journal article" date="2009" name="PLoS Biol.">
        <title>Lineage-specific biology revealed by a finished genome assembly of the mouse.</title>
        <authorList>
            <consortium name="Mouse Genome Sequencing Consortium"/>
            <person name="Church D.M."/>
            <person name="Goodstadt L."/>
            <person name="Hillier L.W."/>
            <person name="Zody M.C."/>
            <person name="Goldstein S."/>
            <person name="She X."/>
            <person name="Bult C.J."/>
            <person name="Agarwala R."/>
            <person name="Cherry J.L."/>
            <person name="DiCuccio M."/>
            <person name="Hlavina W."/>
            <person name="Kapustin Y."/>
            <person name="Meric P."/>
            <person name="Maglott D."/>
            <person name="Birtle Z."/>
            <person name="Marques A.C."/>
            <person name="Graves T."/>
            <person name="Zhou S."/>
            <person name="Teague B."/>
            <person name="Potamousis K."/>
            <person name="Churas C."/>
            <person name="Place M."/>
            <person name="Herschleb J."/>
            <person name="Runnheim R."/>
            <person name="Forrest D."/>
            <person name="Amos-Landgraf J."/>
            <person name="Schwartz D.C."/>
            <person name="Cheng Z."/>
            <person name="Lindblad-Toh K."/>
            <person name="Eichler E.E."/>
            <person name="Ponting C.P."/>
        </authorList>
    </citation>
    <scope>NUCLEOTIDE SEQUENCE [LARGE SCALE GENOMIC DNA]</scope>
    <source>
        <strain evidence="1 3">C57BL/6J</strain>
    </source>
</reference>
<proteinExistence type="evidence at protein level"/>
<dbReference type="AGR" id="MGI:1349406"/>
<reference evidence="1 3" key="2">
    <citation type="journal article" date="2011" name="PLoS Biol.">
        <title>Modernizing reference genome assemblies.</title>
        <authorList>
            <person name="Church D.M."/>
            <person name="Schneider V.A."/>
            <person name="Graves T."/>
            <person name="Auger K."/>
            <person name="Cunningham F."/>
            <person name="Bouk N."/>
            <person name="Chen H.C."/>
            <person name="Agarwala R."/>
            <person name="McLaren W.M."/>
            <person name="Ritchie G.R."/>
            <person name="Albracht D."/>
            <person name="Kremitzki M."/>
            <person name="Rock S."/>
            <person name="Kotkiewicz H."/>
            <person name="Kremitzki C."/>
            <person name="Wollam A."/>
            <person name="Trani L."/>
            <person name="Fulton L."/>
            <person name="Fulton R."/>
            <person name="Matthews L."/>
            <person name="Whitehead S."/>
            <person name="Chow W."/>
            <person name="Torrance J."/>
            <person name="Dunn M."/>
            <person name="Harden G."/>
            <person name="Threadgold G."/>
            <person name="Wood J."/>
            <person name="Collins J."/>
            <person name="Heath P."/>
            <person name="Griffiths G."/>
            <person name="Pelan S."/>
            <person name="Grafham D."/>
            <person name="Eichler E.E."/>
            <person name="Weinstock G."/>
            <person name="Mardis E.R."/>
            <person name="Wilson R.K."/>
            <person name="Howe K."/>
            <person name="Flicek P."/>
            <person name="Hubbard T."/>
        </authorList>
    </citation>
    <scope>NUCLEOTIDE SEQUENCE [LARGE SCALE GENOMIC DNA]</scope>
    <source>
        <strain evidence="1 3">C57BL/6J</strain>
    </source>
</reference>
<keyword evidence="3" id="KW-1185">Reference proteome</keyword>
<gene>
    <name evidence="1 2" type="primary">Ddx3y</name>
</gene>
<evidence type="ECO:0000313" key="3">
    <source>
        <dbReference type="Proteomes" id="UP000000589"/>
    </source>
</evidence>
<accession>A0A087WQV7</accession>
<dbReference type="AlphaFoldDB" id="A0A087WQV7"/>
<evidence type="ECO:0007829" key="4">
    <source>
        <dbReference type="ProteomicsDB" id="A0A087WQV7"/>
    </source>
</evidence>
<evidence type="ECO:0000313" key="1">
    <source>
        <dbReference type="Ensembl" id="ENSMUSP00000140361.2"/>
    </source>
</evidence>
<dbReference type="VEuPathDB" id="HostDB:ENSMUSG00000069045"/>
<dbReference type="MGI" id="MGI:1349406">
    <property type="gene designation" value="Ddx3y"/>
</dbReference>
<dbReference type="ProteomicsDB" id="374106"/>
<reference evidence="1" key="3">
    <citation type="submission" date="2025-08" db="UniProtKB">
        <authorList>
            <consortium name="Ensembl"/>
        </authorList>
    </citation>
    <scope>IDENTIFICATION</scope>
    <source>
        <strain evidence="1">C57BL/6J</strain>
    </source>
</reference>